<dbReference type="PANTHER" id="PTHR43266">
    <property type="entry name" value="MACROLIDE-EFFLUX PROTEIN"/>
    <property type="match status" value="1"/>
</dbReference>
<evidence type="ECO:0000256" key="8">
    <source>
        <dbReference type="SAM" id="Phobius"/>
    </source>
</evidence>
<dbReference type="InterPro" id="IPR010290">
    <property type="entry name" value="TM_effector"/>
</dbReference>
<keyword evidence="3" id="KW-1003">Cell membrane</keyword>
<protein>
    <submittedName>
        <fullName evidence="9">Na+/melibiose symporter-like transporter</fullName>
    </submittedName>
</protein>
<feature type="region of interest" description="Disordered" evidence="7">
    <location>
        <begin position="1"/>
        <end position="38"/>
    </location>
</feature>
<feature type="transmembrane region" description="Helical" evidence="8">
    <location>
        <begin position="438"/>
        <end position="462"/>
    </location>
</feature>
<accession>A0A543PTB8</accession>
<keyword evidence="4 8" id="KW-0812">Transmembrane</keyword>
<evidence type="ECO:0000256" key="3">
    <source>
        <dbReference type="ARBA" id="ARBA00022475"/>
    </source>
</evidence>
<keyword evidence="5 8" id="KW-1133">Transmembrane helix</keyword>
<proteinExistence type="predicted"/>
<dbReference type="EMBL" id="VFQF01000001">
    <property type="protein sequence ID" value="TQN47310.1"/>
    <property type="molecule type" value="Genomic_DNA"/>
</dbReference>
<evidence type="ECO:0000256" key="4">
    <source>
        <dbReference type="ARBA" id="ARBA00022692"/>
    </source>
</evidence>
<feature type="transmembrane region" description="Helical" evidence="8">
    <location>
        <begin position="218"/>
        <end position="236"/>
    </location>
</feature>
<evidence type="ECO:0000313" key="9">
    <source>
        <dbReference type="EMBL" id="TQN47310.1"/>
    </source>
</evidence>
<organism evidence="9 10">
    <name type="scientific">Humibacillus xanthopallidus</name>
    <dbReference type="NCBI Taxonomy" id="412689"/>
    <lineage>
        <taxon>Bacteria</taxon>
        <taxon>Bacillati</taxon>
        <taxon>Actinomycetota</taxon>
        <taxon>Actinomycetes</taxon>
        <taxon>Micrococcales</taxon>
        <taxon>Intrasporangiaceae</taxon>
        <taxon>Humibacillus</taxon>
    </lineage>
</organism>
<keyword evidence="6 8" id="KW-0472">Membrane</keyword>
<evidence type="ECO:0000256" key="2">
    <source>
        <dbReference type="ARBA" id="ARBA00022448"/>
    </source>
</evidence>
<feature type="compositionally biased region" description="Low complexity" evidence="7">
    <location>
        <begin position="29"/>
        <end position="38"/>
    </location>
</feature>
<evidence type="ECO:0000256" key="1">
    <source>
        <dbReference type="ARBA" id="ARBA00004651"/>
    </source>
</evidence>
<reference evidence="9 10" key="1">
    <citation type="submission" date="2019-06" db="EMBL/GenBank/DDBJ databases">
        <title>Sequencing the genomes of 1000 actinobacteria strains.</title>
        <authorList>
            <person name="Klenk H.-P."/>
        </authorList>
    </citation>
    <scope>NUCLEOTIDE SEQUENCE [LARGE SCALE GENOMIC DNA]</scope>
    <source>
        <strain evidence="9 10">DSM 21776</strain>
    </source>
</reference>
<evidence type="ECO:0000256" key="6">
    <source>
        <dbReference type="ARBA" id="ARBA00023136"/>
    </source>
</evidence>
<comment type="caution">
    <text evidence="9">The sequence shown here is derived from an EMBL/GenBank/DDBJ whole genome shotgun (WGS) entry which is preliminary data.</text>
</comment>
<evidence type="ECO:0000313" key="10">
    <source>
        <dbReference type="Proteomes" id="UP000320085"/>
    </source>
</evidence>
<evidence type="ECO:0000256" key="5">
    <source>
        <dbReference type="ARBA" id="ARBA00022989"/>
    </source>
</evidence>
<keyword evidence="2" id="KW-0813">Transport</keyword>
<feature type="transmembrane region" description="Helical" evidence="8">
    <location>
        <begin position="52"/>
        <end position="74"/>
    </location>
</feature>
<evidence type="ECO:0000256" key="7">
    <source>
        <dbReference type="SAM" id="MobiDB-lite"/>
    </source>
</evidence>
<feature type="transmembrane region" description="Helical" evidence="8">
    <location>
        <begin position="395"/>
        <end position="418"/>
    </location>
</feature>
<dbReference type="SUPFAM" id="SSF103473">
    <property type="entry name" value="MFS general substrate transporter"/>
    <property type="match status" value="1"/>
</dbReference>
<dbReference type="CDD" id="cd06173">
    <property type="entry name" value="MFS_MefA_like"/>
    <property type="match status" value="1"/>
</dbReference>
<name>A0A543PTB8_9MICO</name>
<dbReference type="Gene3D" id="1.20.1250.20">
    <property type="entry name" value="MFS general substrate transporter like domains"/>
    <property type="match status" value="1"/>
</dbReference>
<dbReference type="PANTHER" id="PTHR43266:SF2">
    <property type="entry name" value="MAJOR FACILITATOR SUPERFAMILY (MFS) PROFILE DOMAIN-CONTAINING PROTEIN"/>
    <property type="match status" value="1"/>
</dbReference>
<feature type="transmembrane region" description="Helical" evidence="8">
    <location>
        <begin position="361"/>
        <end position="383"/>
    </location>
</feature>
<feature type="transmembrane region" description="Helical" evidence="8">
    <location>
        <begin position="86"/>
        <end position="111"/>
    </location>
</feature>
<dbReference type="GO" id="GO:0005886">
    <property type="term" value="C:plasma membrane"/>
    <property type="evidence" value="ECO:0007669"/>
    <property type="project" value="UniProtKB-SubCell"/>
</dbReference>
<dbReference type="Proteomes" id="UP000320085">
    <property type="component" value="Unassembled WGS sequence"/>
</dbReference>
<comment type="subcellular location">
    <subcellularLocation>
        <location evidence="1">Cell membrane</location>
        <topology evidence="1">Multi-pass membrane protein</topology>
    </subcellularLocation>
</comment>
<dbReference type="Pfam" id="PF05977">
    <property type="entry name" value="MFS_3"/>
    <property type="match status" value="1"/>
</dbReference>
<sequence length="487" mass="50709">MADTGSYSGGVSTGPHPAEGQDAPEGLARPGRPGSPERPGLRQLLAIRPFRNLFVAGTLSSFGDWLALLATTALAAELAPGGVGEYLAVSGVFILRIAPAVVLGPLAGVVADRLDRRHTMIVGDLLRFALFVSIPLVGTLWWMYVAILVIECVSLFWNPAKDATVPNLVPPERLELANQLGLVGSYGTAPLAALAFSVLSLLSVPLRSLLPGLDPEGIFLAIYVNGATFVVSAWIVSRLTFPRRAASEALAGQSILRTVTDGLLVVKERPFVRGLIAGMMGAFAAGGLVIGLATRFVKDMGAGAPGYGMLFVAVFTGMALGIVGGPRVLAGLSRPRIFGAALTSAGVILLVLALVPTLLLALPLSTVLGAVIGVAWVVGYTLLGLTVEDELRGRTFALVQSLDGVVLVLVLAVAPLLAAAFDALLSLPRTLGVGPFDLTYTGAMAAYLLAGLGMCAAGLAAWRTMNDRPGLSLLAELREVRRQRRAR</sequence>
<dbReference type="InterPro" id="IPR036259">
    <property type="entry name" value="MFS_trans_sf"/>
</dbReference>
<gene>
    <name evidence="9" type="ORF">FHX52_0403</name>
</gene>
<feature type="transmembrane region" description="Helical" evidence="8">
    <location>
        <begin position="337"/>
        <end position="355"/>
    </location>
</feature>
<feature type="transmembrane region" description="Helical" evidence="8">
    <location>
        <begin position="306"/>
        <end position="325"/>
    </location>
</feature>
<feature type="transmembrane region" description="Helical" evidence="8">
    <location>
        <begin position="274"/>
        <end position="294"/>
    </location>
</feature>
<dbReference type="AlphaFoldDB" id="A0A543PTB8"/>